<protein>
    <submittedName>
        <fullName evidence="6">RlmI/RlmK family 23S rRNA methyltransferase</fullName>
    </submittedName>
</protein>
<evidence type="ECO:0000256" key="3">
    <source>
        <dbReference type="ARBA" id="ARBA00022691"/>
    </source>
</evidence>
<dbReference type="GO" id="GO:0008168">
    <property type="term" value="F:methyltransferase activity"/>
    <property type="evidence" value="ECO:0007669"/>
    <property type="project" value="UniProtKB-KW"/>
</dbReference>
<evidence type="ECO:0000313" key="6">
    <source>
        <dbReference type="EMBL" id="RSU00513.1"/>
    </source>
</evidence>
<dbReference type="SUPFAM" id="SSF53335">
    <property type="entry name" value="S-adenosyl-L-methionine-dependent methyltransferases"/>
    <property type="match status" value="1"/>
</dbReference>
<feature type="domain" description="S-adenosylmethionine-dependent methyltransferase" evidence="4">
    <location>
        <begin position="103"/>
        <end position="342"/>
    </location>
</feature>
<dbReference type="SUPFAM" id="SSF88697">
    <property type="entry name" value="PUA domain-like"/>
    <property type="match status" value="1"/>
</dbReference>
<dbReference type="CDD" id="cd11572">
    <property type="entry name" value="RlmI_M_like"/>
    <property type="match status" value="1"/>
</dbReference>
<reference evidence="6 7" key="1">
    <citation type="submission" date="2017-05" db="EMBL/GenBank/DDBJ databases">
        <title>Vagococcus spp. assemblies.</title>
        <authorList>
            <person name="Gulvik C.A."/>
        </authorList>
    </citation>
    <scope>NUCLEOTIDE SEQUENCE [LARGE SCALE GENOMIC DNA]</scope>
    <source>
        <strain evidence="6 7">SS1995</strain>
    </source>
</reference>
<evidence type="ECO:0000256" key="2">
    <source>
        <dbReference type="ARBA" id="ARBA00022679"/>
    </source>
</evidence>
<dbReference type="CDD" id="cd02440">
    <property type="entry name" value="AdoMet_MTases"/>
    <property type="match status" value="1"/>
</dbReference>
<feature type="domain" description="RlmI-like PUA" evidence="5">
    <location>
        <begin position="5"/>
        <end position="66"/>
    </location>
</feature>
<keyword evidence="2 6" id="KW-0808">Transferase</keyword>
<dbReference type="EMBL" id="NGJS01000001">
    <property type="protein sequence ID" value="RSU00513.1"/>
    <property type="molecule type" value="Genomic_DNA"/>
</dbReference>
<dbReference type="PANTHER" id="PTHR43042">
    <property type="entry name" value="SAM-DEPENDENT METHYLTRANSFERASE"/>
    <property type="match status" value="1"/>
</dbReference>
<comment type="caution">
    <text evidence="6">The sequence shown here is derived from an EMBL/GenBank/DDBJ whole genome shotgun (WGS) entry which is preliminary data.</text>
</comment>
<dbReference type="RefSeq" id="WP_125982838.1">
    <property type="nucleotide sequence ID" value="NZ_NGJS01000001.1"/>
</dbReference>
<dbReference type="InterPro" id="IPR019614">
    <property type="entry name" value="SAM-dep_methyl-trfase"/>
</dbReference>
<dbReference type="Gene3D" id="2.30.130.10">
    <property type="entry name" value="PUA domain"/>
    <property type="match status" value="1"/>
</dbReference>
<dbReference type="InterPro" id="IPR015947">
    <property type="entry name" value="PUA-like_sf"/>
</dbReference>
<proteinExistence type="predicted"/>
<dbReference type="Pfam" id="PF10672">
    <property type="entry name" value="Methyltrans_SAM"/>
    <property type="match status" value="1"/>
</dbReference>
<sequence length="393" mass="44840">MKKILINDKAKKRFKQGYPLVHQNDLVNDTDAMLTEWVEFVTSSGEFIGYGYLGQQNKGSGWIVSFNKSLPINEETFQRIFSDAFVHRQSFFESKVTDAFRIFNGEGDGLGGLTIDWYQGFLVVSWYNETIIQKKELIIHELTNILNEQVKGIYEKNRFNNDKYPETQHIYGLTAIEPLIVKENGVLYAVYLNEGLMTGIFLDQKDVRNRLIEGLACGKNLLNMFSYTGAFSIAALAGGASHTTSVDLAKRSIDKTREMFIINGINPDSQDIIVMDVFNYFKYATKKEKTFDCIVLDPPSFARNKKKTFSVAKNYSELVFDAVQILETNGVLIASSNAANVSVEKFEQMIESGIKKNQRNFKLLDFYQLPSDFKTSPAFKEGNYLKVFIYEIY</sequence>
<evidence type="ECO:0000256" key="1">
    <source>
        <dbReference type="ARBA" id="ARBA00022603"/>
    </source>
</evidence>
<dbReference type="AlphaFoldDB" id="A0A430A216"/>
<dbReference type="GO" id="GO:0032259">
    <property type="term" value="P:methylation"/>
    <property type="evidence" value="ECO:0007669"/>
    <property type="project" value="UniProtKB-KW"/>
</dbReference>
<dbReference type="OrthoDB" id="9805492at2"/>
<evidence type="ECO:0000259" key="4">
    <source>
        <dbReference type="Pfam" id="PF10672"/>
    </source>
</evidence>
<keyword evidence="3" id="KW-0949">S-adenosyl-L-methionine</keyword>
<dbReference type="InterPro" id="IPR036974">
    <property type="entry name" value="PUA_sf"/>
</dbReference>
<keyword evidence="7" id="KW-1185">Reference proteome</keyword>
<dbReference type="InterPro" id="IPR041532">
    <property type="entry name" value="RlmI-like_PUA"/>
</dbReference>
<dbReference type="Gene3D" id="3.30.750.80">
    <property type="entry name" value="RNA methyltransferase domain (HRMD) like"/>
    <property type="match status" value="1"/>
</dbReference>
<evidence type="ECO:0000313" key="7">
    <source>
        <dbReference type="Proteomes" id="UP000287857"/>
    </source>
</evidence>
<evidence type="ECO:0000259" key="5">
    <source>
        <dbReference type="Pfam" id="PF17785"/>
    </source>
</evidence>
<gene>
    <name evidence="6" type="ORF">CBF37_00425</name>
</gene>
<dbReference type="Proteomes" id="UP000287857">
    <property type="component" value="Unassembled WGS sequence"/>
</dbReference>
<dbReference type="Gene3D" id="3.40.50.150">
    <property type="entry name" value="Vaccinia Virus protein VP39"/>
    <property type="match status" value="1"/>
</dbReference>
<organism evidence="6 7">
    <name type="scientific">Vagococcus vulneris</name>
    <dbReference type="NCBI Taxonomy" id="1977869"/>
    <lineage>
        <taxon>Bacteria</taxon>
        <taxon>Bacillati</taxon>
        <taxon>Bacillota</taxon>
        <taxon>Bacilli</taxon>
        <taxon>Lactobacillales</taxon>
        <taxon>Enterococcaceae</taxon>
        <taxon>Vagococcus</taxon>
    </lineage>
</organism>
<dbReference type="Pfam" id="PF17785">
    <property type="entry name" value="PUA_3"/>
    <property type="match status" value="1"/>
</dbReference>
<dbReference type="GO" id="GO:0003723">
    <property type="term" value="F:RNA binding"/>
    <property type="evidence" value="ECO:0007669"/>
    <property type="project" value="InterPro"/>
</dbReference>
<accession>A0A430A216</accession>
<dbReference type="PANTHER" id="PTHR43042:SF3">
    <property type="entry name" value="RIBOSOMAL RNA LARGE SUBUNIT METHYLTRANSFERASE YWBD-RELATED"/>
    <property type="match status" value="1"/>
</dbReference>
<name>A0A430A216_9ENTE</name>
<keyword evidence="1 6" id="KW-0489">Methyltransferase</keyword>
<dbReference type="InterPro" id="IPR029063">
    <property type="entry name" value="SAM-dependent_MTases_sf"/>
</dbReference>